<feature type="binding site" evidence="18">
    <location>
        <position position="193"/>
    </location>
    <ligand>
        <name>Ca(2+)</name>
        <dbReference type="ChEBI" id="CHEBI:29108"/>
        <label>2</label>
    </ligand>
</feature>
<keyword evidence="8 18" id="KW-0479">Metal-binding</keyword>
<evidence type="ECO:0000256" key="6">
    <source>
        <dbReference type="ARBA" id="ARBA00022559"/>
    </source>
</evidence>
<feature type="binding site" evidence="18">
    <location>
        <position position="88"/>
    </location>
    <ligand>
        <name>Ca(2+)</name>
        <dbReference type="ChEBI" id="CHEBI:29108"/>
        <label>1</label>
    </ligand>
</feature>
<dbReference type="GO" id="GO:0042744">
    <property type="term" value="P:hydrogen peroxide catabolic process"/>
    <property type="evidence" value="ECO:0007669"/>
    <property type="project" value="UniProtKB-KW"/>
</dbReference>
<accession>A0ABD3UIP7</accession>
<evidence type="ECO:0000256" key="17">
    <source>
        <dbReference type="PIRSR" id="PIRSR600823-2"/>
    </source>
</evidence>
<comment type="function">
    <text evidence="2">Removal of H(2)O(2), oxidation of toxic reductants, biosynthesis and degradation of lignin, suberization, auxin catabolism, response to environmental stresses such as wounding, pathogen attack and oxidative stress. These functions might be dependent on each isozyme/isoform in each plant tissue.</text>
</comment>
<dbReference type="FunFam" id="1.10.520.10:FF:000001">
    <property type="entry name" value="Peroxidase"/>
    <property type="match status" value="1"/>
</dbReference>
<evidence type="ECO:0000256" key="5">
    <source>
        <dbReference type="ARBA" id="ARBA00022525"/>
    </source>
</evidence>
<comment type="subcellular location">
    <subcellularLocation>
        <location evidence="21">Secreted</location>
    </subcellularLocation>
</comment>
<name>A0ABD3UIP7_9LAMI</name>
<dbReference type="GO" id="GO:0020037">
    <property type="term" value="F:heme binding"/>
    <property type="evidence" value="ECO:0007669"/>
    <property type="project" value="UniProtKB-UniRule"/>
</dbReference>
<feature type="binding site" evidence="18">
    <location>
        <position position="70"/>
    </location>
    <ligand>
        <name>Ca(2+)</name>
        <dbReference type="ChEBI" id="CHEBI:29108"/>
        <label>1</label>
    </ligand>
</feature>
<feature type="disulfide bond" evidence="20">
    <location>
        <begin position="68"/>
        <end position="73"/>
    </location>
</feature>
<feature type="disulfide bond" evidence="20">
    <location>
        <begin position="120"/>
        <end position="321"/>
    </location>
</feature>
<gene>
    <name evidence="23" type="ORF">ACJIZ3_011142</name>
</gene>
<keyword evidence="12 18" id="KW-0408">Iron</keyword>
<dbReference type="Proteomes" id="UP001634393">
    <property type="component" value="Unassembled WGS sequence"/>
</dbReference>
<reference evidence="23 24" key="1">
    <citation type="submission" date="2024-12" db="EMBL/GenBank/DDBJ databases">
        <title>The unique morphological basis and parallel evolutionary history of personate flowers in Penstemon.</title>
        <authorList>
            <person name="Depatie T.H."/>
            <person name="Wessinger C.A."/>
        </authorList>
    </citation>
    <scope>NUCLEOTIDE SEQUENCE [LARGE SCALE GENOMIC DNA]</scope>
    <source>
        <strain evidence="23">WTNN_2</strain>
        <tissue evidence="23">Leaf</tissue>
    </source>
</reference>
<evidence type="ECO:0000256" key="15">
    <source>
        <dbReference type="ARBA" id="ARBA00023324"/>
    </source>
</evidence>
<evidence type="ECO:0000256" key="20">
    <source>
        <dbReference type="PIRSR" id="PIRSR600823-5"/>
    </source>
</evidence>
<feature type="site" description="Transition state stabilizer" evidence="19">
    <location>
        <position position="62"/>
    </location>
</feature>
<feature type="binding site" evidence="18">
    <location>
        <position position="243"/>
    </location>
    <ligand>
        <name>Ca(2+)</name>
        <dbReference type="ChEBI" id="CHEBI:29108"/>
        <label>2</label>
    </ligand>
</feature>
<evidence type="ECO:0000256" key="10">
    <source>
        <dbReference type="ARBA" id="ARBA00022837"/>
    </source>
</evidence>
<feature type="chain" id="PRO_5044526497" description="Peroxidase" evidence="21">
    <location>
        <begin position="24"/>
        <end position="325"/>
    </location>
</feature>
<dbReference type="Gene3D" id="1.10.420.10">
    <property type="entry name" value="Peroxidase, domain 2"/>
    <property type="match status" value="1"/>
</dbReference>
<evidence type="ECO:0000256" key="18">
    <source>
        <dbReference type="PIRSR" id="PIRSR600823-3"/>
    </source>
</evidence>
<dbReference type="InterPro" id="IPR000823">
    <property type="entry name" value="Peroxidase_pln"/>
</dbReference>
<dbReference type="CDD" id="cd00693">
    <property type="entry name" value="secretory_peroxidase"/>
    <property type="match status" value="1"/>
</dbReference>
<evidence type="ECO:0000256" key="2">
    <source>
        <dbReference type="ARBA" id="ARBA00002322"/>
    </source>
</evidence>
<dbReference type="SUPFAM" id="SSF48113">
    <property type="entry name" value="Heme-dependent peroxidases"/>
    <property type="match status" value="1"/>
</dbReference>
<dbReference type="PRINTS" id="PR00461">
    <property type="entry name" value="PLPEROXIDASE"/>
</dbReference>
<evidence type="ECO:0000256" key="1">
    <source>
        <dbReference type="ARBA" id="ARBA00000189"/>
    </source>
</evidence>
<dbReference type="InterPro" id="IPR010255">
    <property type="entry name" value="Haem_peroxidase_sf"/>
</dbReference>
<comment type="catalytic activity">
    <reaction evidence="1 21">
        <text>2 a phenolic donor + H2O2 = 2 a phenolic radical donor + 2 H2O</text>
        <dbReference type="Rhea" id="RHEA:56136"/>
        <dbReference type="ChEBI" id="CHEBI:15377"/>
        <dbReference type="ChEBI" id="CHEBI:16240"/>
        <dbReference type="ChEBI" id="CHEBI:139520"/>
        <dbReference type="ChEBI" id="CHEBI:139521"/>
        <dbReference type="EC" id="1.11.1.7"/>
    </reaction>
</comment>
<keyword evidence="6 21" id="KW-0575">Peroxidase</keyword>
<evidence type="ECO:0000313" key="23">
    <source>
        <dbReference type="EMBL" id="KAL3849260.1"/>
    </source>
</evidence>
<dbReference type="AlphaFoldDB" id="A0ABD3UIP7"/>
<keyword evidence="5 21" id="KW-0964">Secreted</keyword>
<evidence type="ECO:0000256" key="9">
    <source>
        <dbReference type="ARBA" id="ARBA00022729"/>
    </source>
</evidence>
<comment type="similarity">
    <text evidence="3">Belongs to the peroxidase family. Ascorbate peroxidase subfamily.</text>
</comment>
<dbReference type="InterPro" id="IPR033905">
    <property type="entry name" value="Secretory_peroxidase"/>
</dbReference>
<keyword evidence="24" id="KW-1185">Reference proteome</keyword>
<feature type="domain" description="Plant heme peroxidase family profile" evidence="22">
    <location>
        <begin position="25"/>
        <end position="325"/>
    </location>
</feature>
<dbReference type="FunFam" id="1.10.420.10:FF:000008">
    <property type="entry name" value="Peroxidase"/>
    <property type="match status" value="1"/>
</dbReference>
<keyword evidence="14" id="KW-0325">Glycoprotein</keyword>
<dbReference type="EC" id="1.11.1.7" evidence="4 21"/>
<comment type="cofactor">
    <cofactor evidence="18 21">
        <name>Ca(2+)</name>
        <dbReference type="ChEBI" id="CHEBI:29108"/>
    </cofactor>
    <text evidence="18 21">Binds 2 calcium ions per subunit.</text>
</comment>
<dbReference type="InterPro" id="IPR019794">
    <property type="entry name" value="Peroxidases_AS"/>
</dbReference>
<comment type="cofactor">
    <cofactor evidence="18 21">
        <name>heme b</name>
        <dbReference type="ChEBI" id="CHEBI:60344"/>
    </cofactor>
    <text evidence="18 21">Binds 1 heme b (iron(II)-protoporphyrin IX) group per subunit.</text>
</comment>
<dbReference type="PROSITE" id="PS00436">
    <property type="entry name" value="PEROXIDASE_2"/>
    <property type="match status" value="1"/>
</dbReference>
<dbReference type="EMBL" id="JBJXBP010000001">
    <property type="protein sequence ID" value="KAL3849260.1"/>
    <property type="molecule type" value="Genomic_DNA"/>
</dbReference>
<dbReference type="GO" id="GO:0046872">
    <property type="term" value="F:metal ion binding"/>
    <property type="evidence" value="ECO:0007669"/>
    <property type="project" value="UniProtKB-UniRule"/>
</dbReference>
<evidence type="ECO:0000256" key="8">
    <source>
        <dbReference type="ARBA" id="ARBA00022723"/>
    </source>
</evidence>
<dbReference type="InterPro" id="IPR019793">
    <property type="entry name" value="Peroxidases_heam-ligand_BS"/>
</dbReference>
<feature type="binding site" evidence="18">
    <location>
        <position position="74"/>
    </location>
    <ligand>
        <name>Ca(2+)</name>
        <dbReference type="ChEBI" id="CHEBI:29108"/>
        <label>1</label>
    </ligand>
</feature>
<comment type="caution">
    <text evidence="23">The sequence shown here is derived from an EMBL/GenBank/DDBJ whole genome shotgun (WGS) entry which is preliminary data.</text>
</comment>
<evidence type="ECO:0000256" key="21">
    <source>
        <dbReference type="RuleBase" id="RU362060"/>
    </source>
</evidence>
<evidence type="ECO:0000256" key="4">
    <source>
        <dbReference type="ARBA" id="ARBA00012313"/>
    </source>
</evidence>
<feature type="binding site" evidence="18">
    <location>
        <position position="251"/>
    </location>
    <ligand>
        <name>Ca(2+)</name>
        <dbReference type="ChEBI" id="CHEBI:29108"/>
        <label>2</label>
    </ligand>
</feature>
<dbReference type="PRINTS" id="PR00458">
    <property type="entry name" value="PEROXIDASE"/>
</dbReference>
<evidence type="ECO:0000313" key="24">
    <source>
        <dbReference type="Proteomes" id="UP001634393"/>
    </source>
</evidence>
<evidence type="ECO:0000256" key="16">
    <source>
        <dbReference type="PIRSR" id="PIRSR600823-1"/>
    </source>
</evidence>
<dbReference type="GO" id="GO:0005576">
    <property type="term" value="C:extracellular region"/>
    <property type="evidence" value="ECO:0007669"/>
    <property type="project" value="UniProtKB-SubCell"/>
</dbReference>
<dbReference type="GO" id="GO:0006979">
    <property type="term" value="P:response to oxidative stress"/>
    <property type="evidence" value="ECO:0007669"/>
    <property type="project" value="UniProtKB-UniRule"/>
</dbReference>
<evidence type="ECO:0000256" key="11">
    <source>
        <dbReference type="ARBA" id="ARBA00023002"/>
    </source>
</evidence>
<evidence type="ECO:0000256" key="14">
    <source>
        <dbReference type="ARBA" id="ARBA00023180"/>
    </source>
</evidence>
<organism evidence="23 24">
    <name type="scientific">Penstemon smallii</name>
    <dbReference type="NCBI Taxonomy" id="265156"/>
    <lineage>
        <taxon>Eukaryota</taxon>
        <taxon>Viridiplantae</taxon>
        <taxon>Streptophyta</taxon>
        <taxon>Embryophyta</taxon>
        <taxon>Tracheophyta</taxon>
        <taxon>Spermatophyta</taxon>
        <taxon>Magnoliopsida</taxon>
        <taxon>eudicotyledons</taxon>
        <taxon>Gunneridae</taxon>
        <taxon>Pentapetalae</taxon>
        <taxon>asterids</taxon>
        <taxon>lamiids</taxon>
        <taxon>Lamiales</taxon>
        <taxon>Plantaginaceae</taxon>
        <taxon>Cheloneae</taxon>
        <taxon>Penstemon</taxon>
    </lineage>
</organism>
<proteinExistence type="inferred from homology"/>
<feature type="binding site" evidence="18">
    <location>
        <position position="76"/>
    </location>
    <ligand>
        <name>Ca(2+)</name>
        <dbReference type="ChEBI" id="CHEBI:29108"/>
        <label>1</label>
    </ligand>
</feature>
<feature type="binding site" evidence="18">
    <location>
        <position position="67"/>
    </location>
    <ligand>
        <name>Ca(2+)</name>
        <dbReference type="ChEBI" id="CHEBI:29108"/>
        <label>1</label>
    </ligand>
</feature>
<dbReference type="PROSITE" id="PS50873">
    <property type="entry name" value="PEROXIDASE_4"/>
    <property type="match status" value="1"/>
</dbReference>
<evidence type="ECO:0000256" key="12">
    <source>
        <dbReference type="ARBA" id="ARBA00023004"/>
    </source>
</evidence>
<evidence type="ECO:0000256" key="3">
    <source>
        <dbReference type="ARBA" id="ARBA00006873"/>
    </source>
</evidence>
<evidence type="ECO:0000259" key="22">
    <source>
        <dbReference type="PROSITE" id="PS50873"/>
    </source>
</evidence>
<feature type="disulfide bond" evidence="20">
    <location>
        <begin position="199"/>
        <end position="231"/>
    </location>
</feature>
<keyword evidence="7 21" id="KW-0349">Heme</keyword>
<dbReference type="Gene3D" id="1.10.520.10">
    <property type="match status" value="1"/>
</dbReference>
<evidence type="ECO:0000256" key="7">
    <source>
        <dbReference type="ARBA" id="ARBA00022617"/>
    </source>
</evidence>
<feature type="active site" description="Proton acceptor" evidence="16">
    <location>
        <position position="66"/>
    </location>
</feature>
<feature type="signal peptide" evidence="21">
    <location>
        <begin position="1"/>
        <end position="23"/>
    </location>
</feature>
<keyword evidence="10 18" id="KW-0106">Calcium</keyword>
<comment type="similarity">
    <text evidence="21">Belongs to the peroxidase family. Classical plant (class III) peroxidase subfamily.</text>
</comment>
<sequence>MAIPKLVLACILLFAIVLQQVNSQGLKIDFYKKTCPSLESVVYATTARYISRVPSFAAALLRMHFHDCFVRGCDGSVLISSTSNNTAEKDSIPNQSLRGFQVIDAVKSAVERQCPGQVSCADILALVARDAVSLINGPSWPVPLGRRDGRVSNATEALFGLPPPFFNATQLIAAFASKNLTVKDLVVLSGSHTIGFSHCSTITTRLYNFTGVGDSDPSMDPNYVAALKRKCSPTDRTSIIQMDPGSSQSFDVNYYATVQKRRGLFQADAALLTNNETNAYVTKHSTSSATSSFFKDFAASMVKMGNIQVLTGSAGEIRRICSAIN</sequence>
<feature type="disulfide bond" evidence="20">
    <location>
        <begin position="35"/>
        <end position="114"/>
    </location>
</feature>
<dbReference type="PANTHER" id="PTHR31235">
    <property type="entry name" value="PEROXIDASE 25-RELATED"/>
    <property type="match status" value="1"/>
</dbReference>
<keyword evidence="15 21" id="KW-0376">Hydrogen peroxide</keyword>
<dbReference type="InterPro" id="IPR002016">
    <property type="entry name" value="Haem_peroxidase"/>
</dbReference>
<protein>
    <recommendedName>
        <fullName evidence="4 21">Peroxidase</fullName>
        <ecNumber evidence="4 21">1.11.1.7</ecNumber>
    </recommendedName>
</protein>
<feature type="binding site" description="axial binding residue" evidence="18">
    <location>
        <position position="192"/>
    </location>
    <ligand>
        <name>heme b</name>
        <dbReference type="ChEBI" id="CHEBI:60344"/>
    </ligand>
    <ligandPart>
        <name>Fe</name>
        <dbReference type="ChEBI" id="CHEBI:18248"/>
    </ligandPart>
</feature>
<feature type="binding site" evidence="18">
    <location>
        <position position="72"/>
    </location>
    <ligand>
        <name>Ca(2+)</name>
        <dbReference type="ChEBI" id="CHEBI:29108"/>
        <label>1</label>
    </ligand>
</feature>
<evidence type="ECO:0000256" key="13">
    <source>
        <dbReference type="ARBA" id="ARBA00023157"/>
    </source>
</evidence>
<dbReference type="PROSITE" id="PS00435">
    <property type="entry name" value="PEROXIDASE_1"/>
    <property type="match status" value="1"/>
</dbReference>
<dbReference type="Pfam" id="PF00141">
    <property type="entry name" value="peroxidase"/>
    <property type="match status" value="1"/>
</dbReference>
<keyword evidence="13 20" id="KW-1015">Disulfide bond</keyword>
<keyword evidence="9 21" id="KW-0732">Signal</keyword>
<feature type="binding site" evidence="17">
    <location>
        <position position="162"/>
    </location>
    <ligand>
        <name>substrate</name>
    </ligand>
</feature>
<evidence type="ECO:0000256" key="19">
    <source>
        <dbReference type="PIRSR" id="PIRSR600823-4"/>
    </source>
</evidence>
<keyword evidence="11 21" id="KW-0560">Oxidoreductase</keyword>
<dbReference type="GO" id="GO:0140825">
    <property type="term" value="F:lactoperoxidase activity"/>
    <property type="evidence" value="ECO:0007669"/>
    <property type="project" value="UniProtKB-EC"/>
</dbReference>